<protein>
    <submittedName>
        <fullName evidence="1">Uncharacterized protein</fullName>
    </submittedName>
</protein>
<keyword evidence="2" id="KW-1185">Reference proteome</keyword>
<organism evidence="1 2">
    <name type="scientific">Magnetospirillum fulvum</name>
    <name type="common">Rhodospirillum fulvum</name>
    <dbReference type="NCBI Taxonomy" id="1082"/>
    <lineage>
        <taxon>Bacteria</taxon>
        <taxon>Pseudomonadati</taxon>
        <taxon>Pseudomonadota</taxon>
        <taxon>Alphaproteobacteria</taxon>
        <taxon>Rhodospirillales</taxon>
        <taxon>Rhodospirillaceae</taxon>
        <taxon>Magnetospirillum</taxon>
    </lineage>
</organism>
<accession>A0A1H6JNZ3</accession>
<dbReference type="Proteomes" id="UP000182983">
    <property type="component" value="Unassembled WGS sequence"/>
</dbReference>
<proteinExistence type="predicted"/>
<reference evidence="2" key="1">
    <citation type="submission" date="2016-10" db="EMBL/GenBank/DDBJ databases">
        <authorList>
            <person name="Varghese N."/>
            <person name="Submissions S."/>
        </authorList>
    </citation>
    <scope>NUCLEOTIDE SEQUENCE [LARGE SCALE GENOMIC DNA]</scope>
    <source>
        <strain evidence="2">DSM 13234</strain>
    </source>
</reference>
<dbReference type="OrthoDB" id="7270662at2"/>
<evidence type="ECO:0000313" key="2">
    <source>
        <dbReference type="Proteomes" id="UP000182983"/>
    </source>
</evidence>
<evidence type="ECO:0000313" key="1">
    <source>
        <dbReference type="EMBL" id="SEH62589.1"/>
    </source>
</evidence>
<sequence>MILTPLDHATLDRLAADFDRALADDPLSRSVFARVTALRPQGDLLTLSTDPDQLTQAVELCRRFGFGILDLAPSDHFTWDGHSVAIRIEPSVLVHEVGHYQLAAPARRKVYDFGLGAGPETGRKEEADAVQSLFLPERDVEEGLCSLLGILWEAELGHPAVLAFLEQNWMEGGASLHNVAHFRKVVRWLAEMGLIDGDGRPTMGVREEGDETFFVRWYAEG</sequence>
<dbReference type="AlphaFoldDB" id="A0A1H6JNZ3"/>
<dbReference type="EMBL" id="FNWO01000018">
    <property type="protein sequence ID" value="SEH62589.1"/>
    <property type="molecule type" value="Genomic_DNA"/>
</dbReference>
<name>A0A1H6JNZ3_MAGFU</name>
<dbReference type="RefSeq" id="WP_074770377.1">
    <property type="nucleotide sequence ID" value="NZ_FNWO01000018.1"/>
</dbReference>
<gene>
    <name evidence="1" type="ORF">SAMN04244559_03215</name>
</gene>